<name>A0A0F9T573_9ZZZZ</name>
<accession>A0A0F9T573</accession>
<dbReference type="EMBL" id="LAZR01000411">
    <property type="protein sequence ID" value="KKN70077.1"/>
    <property type="molecule type" value="Genomic_DNA"/>
</dbReference>
<comment type="caution">
    <text evidence="1">The sequence shown here is derived from an EMBL/GenBank/DDBJ whole genome shotgun (WGS) entry which is preliminary data.</text>
</comment>
<reference evidence="1" key="1">
    <citation type="journal article" date="2015" name="Nature">
        <title>Complex archaea that bridge the gap between prokaryotes and eukaryotes.</title>
        <authorList>
            <person name="Spang A."/>
            <person name="Saw J.H."/>
            <person name="Jorgensen S.L."/>
            <person name="Zaremba-Niedzwiedzka K."/>
            <person name="Martijn J."/>
            <person name="Lind A.E."/>
            <person name="van Eijk R."/>
            <person name="Schleper C."/>
            <person name="Guy L."/>
            <person name="Ettema T.J."/>
        </authorList>
    </citation>
    <scope>NUCLEOTIDE SEQUENCE</scope>
</reference>
<evidence type="ECO:0000313" key="1">
    <source>
        <dbReference type="EMBL" id="KKN70077.1"/>
    </source>
</evidence>
<proteinExistence type="predicted"/>
<dbReference type="AlphaFoldDB" id="A0A0F9T573"/>
<sequence>MSETITIKTSSNDCLNQISVQEVVEYYLKAQQYELLDELIDALEMPGRKYILNALINERLMNEEAIKALGGIDQILEDHPGAVQDHVANTNASQEESAREY</sequence>
<organism evidence="1">
    <name type="scientific">marine sediment metagenome</name>
    <dbReference type="NCBI Taxonomy" id="412755"/>
    <lineage>
        <taxon>unclassified sequences</taxon>
        <taxon>metagenomes</taxon>
        <taxon>ecological metagenomes</taxon>
    </lineage>
</organism>
<gene>
    <name evidence="1" type="ORF">LCGC14_0434020</name>
</gene>
<protein>
    <submittedName>
        <fullName evidence="1">Uncharacterized protein</fullName>
    </submittedName>
</protein>